<comment type="function">
    <text evidence="7">Participates in both transcription termination and antitermination.</text>
</comment>
<dbReference type="Gene3D" id="2.40.50.140">
    <property type="entry name" value="Nucleic acid-binding proteins"/>
    <property type="match status" value="1"/>
</dbReference>
<keyword evidence="11" id="KW-1185">Reference proteome</keyword>
<dbReference type="Pfam" id="PF08529">
    <property type="entry name" value="NusA_N"/>
    <property type="match status" value="1"/>
</dbReference>
<feature type="region of interest" description="Disordered" evidence="8">
    <location>
        <begin position="342"/>
        <end position="368"/>
    </location>
</feature>
<dbReference type="InterPro" id="IPR010213">
    <property type="entry name" value="TF_NusA"/>
</dbReference>
<dbReference type="Pfam" id="PF13184">
    <property type="entry name" value="KH_NusA_1st"/>
    <property type="match status" value="1"/>
</dbReference>
<protein>
    <recommendedName>
        <fullName evidence="7">Transcription termination/antitermination protein NusA</fullName>
    </recommendedName>
</protein>
<keyword evidence="5 7" id="KW-0805">Transcription regulation</keyword>
<dbReference type="InterPro" id="IPR003029">
    <property type="entry name" value="S1_domain"/>
</dbReference>
<keyword evidence="2 7" id="KW-0963">Cytoplasm</keyword>
<dbReference type="SUPFAM" id="SSF54814">
    <property type="entry name" value="Prokaryotic type KH domain (KH-domain type II)"/>
    <property type="match status" value="2"/>
</dbReference>
<evidence type="ECO:0000313" key="10">
    <source>
        <dbReference type="EMBL" id="MFC4387438.1"/>
    </source>
</evidence>
<evidence type="ECO:0000256" key="8">
    <source>
        <dbReference type="SAM" id="MobiDB-lite"/>
    </source>
</evidence>
<dbReference type="InterPro" id="IPR030842">
    <property type="entry name" value="TF_NusA_bacterial"/>
</dbReference>
<sequence>MNKELFDAINFLEKEKGINKDILIEALEAALISAYKKNFKSATNVRVDLNEEAGKMAVFAQKEIVEEVEDIQTQISVDEAQQISPMYDVGDIVEIEVTPRDFGRIAAQAAKQVVTQRVREAERGIIYNEYIDREDDIMNGTIQRMDGRFIYVNLGKIEAKLPESECIAQENYNIHDRIKVYVTKVENSSKGPNIFVSRTHPGLLKRLFEMEVPEIYDGTVEVKSVAREAGDRSKISVYAQDEEIDPVGSCVGQKGQRVQTIVDELHGEKIDIVEWSEDPIVYVSNALSPSKVVKVLVDEENKSTTVIVPDYQLSLAIGKRGQNARLAAKLTGWKIDIKSESEAREEGLLTDDKEEELDTLEYNDSNDYEVSLDEMDEDLFK</sequence>
<dbReference type="Gene3D" id="3.30.300.20">
    <property type="match status" value="2"/>
</dbReference>
<keyword evidence="6 7" id="KW-0804">Transcription</keyword>
<dbReference type="RefSeq" id="WP_390197274.1">
    <property type="nucleotide sequence ID" value="NZ_JBHSDV010000001.1"/>
</dbReference>
<evidence type="ECO:0000256" key="3">
    <source>
        <dbReference type="ARBA" id="ARBA00022814"/>
    </source>
</evidence>
<keyword evidence="3 7" id="KW-0889">Transcription antitermination</keyword>
<proteinExistence type="inferred from homology"/>
<dbReference type="Gene3D" id="3.30.1480.10">
    <property type="entry name" value="NusA, N-terminal domain"/>
    <property type="match status" value="1"/>
</dbReference>
<keyword evidence="1 7" id="KW-0806">Transcription termination</keyword>
<comment type="subcellular location">
    <subcellularLocation>
        <location evidence="7">Cytoplasm</location>
    </subcellularLocation>
</comment>
<dbReference type="InterPro" id="IPR015946">
    <property type="entry name" value="KH_dom-like_a/b"/>
</dbReference>
<evidence type="ECO:0000256" key="1">
    <source>
        <dbReference type="ARBA" id="ARBA00022472"/>
    </source>
</evidence>
<dbReference type="PANTHER" id="PTHR22648">
    <property type="entry name" value="TRANSCRIPTION TERMINATION FACTOR NUSA"/>
    <property type="match status" value="1"/>
</dbReference>
<dbReference type="CDD" id="cd22529">
    <property type="entry name" value="KH-II_NusA_rpt2"/>
    <property type="match status" value="1"/>
</dbReference>
<evidence type="ECO:0000256" key="5">
    <source>
        <dbReference type="ARBA" id="ARBA00023015"/>
    </source>
</evidence>
<dbReference type="InterPro" id="IPR012340">
    <property type="entry name" value="NA-bd_OB-fold"/>
</dbReference>
<dbReference type="InterPro" id="IPR036555">
    <property type="entry name" value="NusA_N_sf"/>
</dbReference>
<dbReference type="Proteomes" id="UP001595880">
    <property type="component" value="Unassembled WGS sequence"/>
</dbReference>
<accession>A0ABV8VW35</accession>
<feature type="domain" description="S1 motif" evidence="9">
    <location>
        <begin position="135"/>
        <end position="199"/>
    </location>
</feature>
<dbReference type="CDD" id="cd04455">
    <property type="entry name" value="S1_NusA"/>
    <property type="match status" value="1"/>
</dbReference>
<dbReference type="HAMAP" id="MF_00945_B">
    <property type="entry name" value="NusA_B"/>
    <property type="match status" value="1"/>
</dbReference>
<evidence type="ECO:0000256" key="6">
    <source>
        <dbReference type="ARBA" id="ARBA00023163"/>
    </source>
</evidence>
<comment type="subunit">
    <text evidence="7">Monomer. Binds directly to the core enzyme of the DNA-dependent RNA polymerase and to nascent RNA.</text>
</comment>
<reference evidence="11" key="1">
    <citation type="journal article" date="2019" name="Int. J. Syst. Evol. Microbiol.">
        <title>The Global Catalogue of Microorganisms (GCM) 10K type strain sequencing project: providing services to taxonomists for standard genome sequencing and annotation.</title>
        <authorList>
            <consortium name="The Broad Institute Genomics Platform"/>
            <consortium name="The Broad Institute Genome Sequencing Center for Infectious Disease"/>
            <person name="Wu L."/>
            <person name="Ma J."/>
        </authorList>
    </citation>
    <scope>NUCLEOTIDE SEQUENCE [LARGE SCALE GENOMIC DNA]</scope>
    <source>
        <strain evidence="11">KACC 14058</strain>
    </source>
</reference>
<gene>
    <name evidence="7 10" type="primary">nusA</name>
    <name evidence="10" type="ORF">ACFOZ1_06385</name>
</gene>
<comment type="similarity">
    <text evidence="7">Belongs to the NusA family.</text>
</comment>
<dbReference type="PROSITE" id="PS50084">
    <property type="entry name" value="KH_TYPE_1"/>
    <property type="match status" value="1"/>
</dbReference>
<dbReference type="EMBL" id="JBHSDV010000001">
    <property type="protein sequence ID" value="MFC4387438.1"/>
    <property type="molecule type" value="Genomic_DNA"/>
</dbReference>
<evidence type="ECO:0000256" key="4">
    <source>
        <dbReference type="ARBA" id="ARBA00022884"/>
    </source>
</evidence>
<feature type="compositionally biased region" description="Basic and acidic residues" evidence="8">
    <location>
        <begin position="342"/>
        <end position="351"/>
    </location>
</feature>
<name>A0ABV8VW35_9BACI</name>
<dbReference type="CDD" id="cd02134">
    <property type="entry name" value="KH-II_NusA_rpt1"/>
    <property type="match status" value="1"/>
</dbReference>
<feature type="compositionally biased region" description="Acidic residues" evidence="8">
    <location>
        <begin position="352"/>
        <end position="368"/>
    </location>
</feature>
<keyword evidence="4 7" id="KW-0694">RNA-binding</keyword>
<evidence type="ECO:0000259" key="9">
    <source>
        <dbReference type="PROSITE" id="PS50126"/>
    </source>
</evidence>
<dbReference type="Pfam" id="PF26594">
    <property type="entry name" value="KH_NusA_2nd"/>
    <property type="match status" value="1"/>
</dbReference>
<dbReference type="InterPro" id="IPR004087">
    <property type="entry name" value="KH_dom"/>
</dbReference>
<evidence type="ECO:0000256" key="7">
    <source>
        <dbReference type="HAMAP-Rule" id="MF_00945"/>
    </source>
</evidence>
<dbReference type="SMART" id="SM00322">
    <property type="entry name" value="KH"/>
    <property type="match status" value="2"/>
</dbReference>
<dbReference type="InterPro" id="IPR013735">
    <property type="entry name" value="TF_NusA_N"/>
</dbReference>
<dbReference type="Pfam" id="PF00575">
    <property type="entry name" value="S1"/>
    <property type="match status" value="1"/>
</dbReference>
<dbReference type="SMART" id="SM00316">
    <property type="entry name" value="S1"/>
    <property type="match status" value="1"/>
</dbReference>
<dbReference type="SUPFAM" id="SSF50249">
    <property type="entry name" value="Nucleic acid-binding proteins"/>
    <property type="match status" value="1"/>
</dbReference>
<dbReference type="InterPro" id="IPR009019">
    <property type="entry name" value="KH_sf_prok-type"/>
</dbReference>
<evidence type="ECO:0000313" key="11">
    <source>
        <dbReference type="Proteomes" id="UP001595880"/>
    </source>
</evidence>
<dbReference type="SUPFAM" id="SSF69705">
    <property type="entry name" value="Transcription factor NusA, N-terminal domain"/>
    <property type="match status" value="1"/>
</dbReference>
<dbReference type="InterPro" id="IPR025249">
    <property type="entry name" value="TF_NusA_KH_1st"/>
</dbReference>
<dbReference type="PANTHER" id="PTHR22648:SF0">
    <property type="entry name" value="TRANSCRIPTION TERMINATION_ANTITERMINATION PROTEIN NUSA"/>
    <property type="match status" value="1"/>
</dbReference>
<dbReference type="NCBIfam" id="TIGR01953">
    <property type="entry name" value="NusA"/>
    <property type="match status" value="1"/>
</dbReference>
<dbReference type="PROSITE" id="PS50126">
    <property type="entry name" value="S1"/>
    <property type="match status" value="1"/>
</dbReference>
<evidence type="ECO:0000256" key="2">
    <source>
        <dbReference type="ARBA" id="ARBA00022490"/>
    </source>
</evidence>
<organism evidence="10 11">
    <name type="scientific">Gracilibacillus marinus</name>
    <dbReference type="NCBI Taxonomy" id="630535"/>
    <lineage>
        <taxon>Bacteria</taxon>
        <taxon>Bacillati</taxon>
        <taxon>Bacillota</taxon>
        <taxon>Bacilli</taxon>
        <taxon>Bacillales</taxon>
        <taxon>Bacillaceae</taxon>
        <taxon>Gracilibacillus</taxon>
    </lineage>
</organism>
<dbReference type="InterPro" id="IPR058582">
    <property type="entry name" value="KH_NusA_2nd"/>
</dbReference>
<comment type="caution">
    <text evidence="10">The sequence shown here is derived from an EMBL/GenBank/DDBJ whole genome shotgun (WGS) entry which is preliminary data.</text>
</comment>